<evidence type="ECO:0000259" key="4">
    <source>
        <dbReference type="Pfam" id="PF01855"/>
    </source>
</evidence>
<keyword evidence="2 3" id="KW-0560">Oxidoreductase</keyword>
<dbReference type="InterPro" id="IPR011766">
    <property type="entry name" value="TPP_enzyme_TPP-bd"/>
</dbReference>
<keyword evidence="3" id="KW-0249">Electron transport</keyword>
<organism evidence="6">
    <name type="scientific">candidate division TA06 bacterium ADurb.Bin417</name>
    <dbReference type="NCBI Taxonomy" id="1852828"/>
    <lineage>
        <taxon>Bacteria</taxon>
        <taxon>Bacteria division TA06</taxon>
    </lineage>
</organism>
<dbReference type="GO" id="GO:0043805">
    <property type="term" value="F:indolepyruvate ferredoxin oxidoreductase activity"/>
    <property type="evidence" value="ECO:0007669"/>
    <property type="project" value="UniProtKB-UniRule"/>
</dbReference>
<evidence type="ECO:0000259" key="5">
    <source>
        <dbReference type="Pfam" id="PF02775"/>
    </source>
</evidence>
<dbReference type="PANTHER" id="PTHR43710">
    <property type="entry name" value="2-HYDROXYACYL-COA LYASE"/>
    <property type="match status" value="1"/>
</dbReference>
<dbReference type="Gene3D" id="3.40.50.970">
    <property type="match status" value="2"/>
</dbReference>
<keyword evidence="1 3" id="KW-0479">Metal-binding</keyword>
<dbReference type="SUPFAM" id="SSF52518">
    <property type="entry name" value="Thiamin diphosphate-binding fold (THDP-binding)"/>
    <property type="match status" value="2"/>
</dbReference>
<evidence type="ECO:0000256" key="3">
    <source>
        <dbReference type="PIRNR" id="PIRNR006439"/>
    </source>
</evidence>
<name>A0A1V5MER5_UNCT6</name>
<evidence type="ECO:0000313" key="6">
    <source>
        <dbReference type="EMBL" id="OPZ91301.1"/>
    </source>
</evidence>
<dbReference type="EMBL" id="MWAK01000186">
    <property type="protein sequence ID" value="OPZ91301.1"/>
    <property type="molecule type" value="Genomic_DNA"/>
</dbReference>
<dbReference type="EC" id="1.2.7.8" evidence="3"/>
<comment type="catalytic activity">
    <reaction evidence="3">
        <text>indole-3-pyruvate + 2 oxidized [2Fe-2S]-[ferredoxin] + CoA = (indol-3-yl)acetyl-CoA + 2 reduced [2Fe-2S]-[ferredoxin] + CO2 + H(+)</text>
        <dbReference type="Rhea" id="RHEA:12645"/>
        <dbReference type="Rhea" id="RHEA-COMP:10000"/>
        <dbReference type="Rhea" id="RHEA-COMP:10001"/>
        <dbReference type="ChEBI" id="CHEBI:15378"/>
        <dbReference type="ChEBI" id="CHEBI:16526"/>
        <dbReference type="ChEBI" id="CHEBI:17640"/>
        <dbReference type="ChEBI" id="CHEBI:33737"/>
        <dbReference type="ChEBI" id="CHEBI:33738"/>
        <dbReference type="ChEBI" id="CHEBI:57271"/>
        <dbReference type="ChEBI" id="CHEBI:57287"/>
        <dbReference type="EC" id="1.2.7.8"/>
    </reaction>
</comment>
<proteinExistence type="predicted"/>
<dbReference type="CDD" id="cd02008">
    <property type="entry name" value="TPP_IOR_alpha"/>
    <property type="match status" value="1"/>
</dbReference>
<dbReference type="InterPro" id="IPR017721">
    <property type="entry name" value="IorA"/>
</dbReference>
<gene>
    <name evidence="6" type="ORF">BWY73_01125</name>
</gene>
<evidence type="ECO:0000256" key="1">
    <source>
        <dbReference type="ARBA" id="ARBA00022723"/>
    </source>
</evidence>
<dbReference type="GO" id="GO:0046872">
    <property type="term" value="F:metal ion binding"/>
    <property type="evidence" value="ECO:0007669"/>
    <property type="project" value="UniProtKB-UniRule"/>
</dbReference>
<dbReference type="Pfam" id="PF01855">
    <property type="entry name" value="POR_N"/>
    <property type="match status" value="1"/>
</dbReference>
<keyword evidence="3" id="KW-0408">Iron</keyword>
<dbReference type="GO" id="GO:0030976">
    <property type="term" value="F:thiamine pyrophosphate binding"/>
    <property type="evidence" value="ECO:0007669"/>
    <property type="project" value="InterPro"/>
</dbReference>
<comment type="function">
    <text evidence="3">Catalyzes the ferredoxin-dependent oxidative decarboxylation of arylpyruvates.</text>
</comment>
<dbReference type="Proteomes" id="UP000485484">
    <property type="component" value="Unassembled WGS sequence"/>
</dbReference>
<dbReference type="PIRSF" id="PIRSF006439">
    <property type="entry name" value="Indolepyruvate_ferr_oxidored"/>
    <property type="match status" value="1"/>
</dbReference>
<keyword evidence="3" id="KW-0004">4Fe-4S</keyword>
<dbReference type="InterPro" id="IPR029061">
    <property type="entry name" value="THDP-binding"/>
</dbReference>
<dbReference type="CDD" id="cd07034">
    <property type="entry name" value="TPP_PYR_PFOR_IOR-alpha_like"/>
    <property type="match status" value="1"/>
</dbReference>
<accession>A0A1V5MER5</accession>
<keyword evidence="3" id="KW-0411">Iron-sulfur</keyword>
<comment type="caution">
    <text evidence="6">The sequence shown here is derived from an EMBL/GenBank/DDBJ whole genome shotgun (WGS) entry which is preliminary data.</text>
</comment>
<dbReference type="Pfam" id="PF02775">
    <property type="entry name" value="TPP_enzyme_C"/>
    <property type="match status" value="1"/>
</dbReference>
<evidence type="ECO:0000256" key="2">
    <source>
        <dbReference type="ARBA" id="ARBA00023002"/>
    </source>
</evidence>
<dbReference type="FunFam" id="3.40.50.970:FF:000039">
    <property type="entry name" value="Indolepyruvate oxidoreductase subunit IorA"/>
    <property type="match status" value="1"/>
</dbReference>
<dbReference type="AlphaFoldDB" id="A0A1V5MER5"/>
<comment type="cofactor">
    <cofactor evidence="3">
        <name>[4Fe-4S] cluster</name>
        <dbReference type="ChEBI" id="CHEBI:49883"/>
    </cofactor>
    <text evidence="3">Binds 2 [4Fe-4S] clusters. In this family the first cluster has a non-standard and varying [4Fe-4S] binding motif CX(2)CX(2)CX(4-5)CP.</text>
</comment>
<feature type="domain" description="Thiamine pyrophosphate enzyme TPP-binding" evidence="5">
    <location>
        <begin position="366"/>
        <end position="506"/>
    </location>
</feature>
<dbReference type="InterPro" id="IPR045025">
    <property type="entry name" value="HACL1-like"/>
</dbReference>
<dbReference type="PANTHER" id="PTHR43710:SF5">
    <property type="entry name" value="INDOLEPYRUVATE FERREDOXIN OXIDOREDUCTASE ALPHA SUBUNIT"/>
    <property type="match status" value="1"/>
</dbReference>
<dbReference type="InterPro" id="IPR002880">
    <property type="entry name" value="Pyrv_Fd/Flavodoxin_OxRdtase_N"/>
</dbReference>
<feature type="domain" description="Pyruvate flavodoxin/ferredoxin oxidoreductase pyrimidine binding" evidence="4">
    <location>
        <begin position="15"/>
        <end position="175"/>
    </location>
</feature>
<keyword evidence="3" id="KW-0813">Transport</keyword>
<reference evidence="6" key="1">
    <citation type="submission" date="2017-02" db="EMBL/GenBank/DDBJ databases">
        <title>Delving into the versatile metabolic prowess of the omnipresent phylum Bacteroidetes.</title>
        <authorList>
            <person name="Nobu M.K."/>
            <person name="Mei R."/>
            <person name="Narihiro T."/>
            <person name="Kuroda K."/>
            <person name="Liu W.-T."/>
        </authorList>
    </citation>
    <scope>NUCLEOTIDE SEQUENCE</scope>
    <source>
        <strain evidence="6">ADurb.Bin417</strain>
    </source>
</reference>
<protein>
    <recommendedName>
        <fullName evidence="3">Indolepyruvate oxidoreductase subunit IorA</fullName>
        <shortName evidence="3">IOR</shortName>
        <ecNumber evidence="3">1.2.7.8</ecNumber>
    </recommendedName>
    <alternativeName>
        <fullName evidence="3">Indolepyruvate ferredoxin oxidoreductase subunit alpha</fullName>
    </alternativeName>
</protein>
<sequence length="530" mass="56226">MKKELLSGNEAIARGAYEAGIAMAVSYPGTPATEILEYLAAGFPVEAQWTTNEKVALETAIGVSYTGRRALCSMKHVGLNVAADPLMTAAYLGIRGGLVLVVADDPGAYSSQNEQDSRFYARFARIPCLEPADAAQAHLMVREAFELSEKISRPVMLRSVTRLSHGRSPVEIGAPRSPAPPDLKKDPARMIAVPSHVLAAHRDLLKQQPAIIEWGKGSGFNRIEKSAGQRRGVIACGVGAAYARETLGEDCALLQVGFYPLEPGLIKEFGEGLEEIWVVEEGEPLVEEMARCSFRNVRGKLSGDLPPVGELGPEPLAAIQKKEKPLSTPATSSPLPSRPPVMCAGCPHRELYLALKAAGPSFTAGDIGCYTLGASPPLSALDTCLCMGAGISQAAGIAHQGIRRVAAVIGDSTFIHSGIPALIGSVYNRANLLVLILDNASVAMTGHQPTPQTGIRADGRPGGQVDLEAICRACGVDSVTVLDPLRKEEMTRLLKEKLEADGVHVVISRRPCVFVGRRAVRPENGGGNKT</sequence>
<dbReference type="GO" id="GO:0051539">
    <property type="term" value="F:4 iron, 4 sulfur cluster binding"/>
    <property type="evidence" value="ECO:0007669"/>
    <property type="project" value="UniProtKB-UniRule"/>
</dbReference>